<comment type="similarity">
    <text evidence="7">Belongs to the ATPase delta chain family.</text>
</comment>
<comment type="function">
    <text evidence="7">This protein is part of the stalk that links CF(0) to CF(1). It either transmits conformational changes from CF(0) to CF(1) or is implicated in proton conduction.</text>
</comment>
<dbReference type="InterPro" id="IPR026015">
    <property type="entry name" value="ATP_synth_OSCP/delta_N_sf"/>
</dbReference>
<name>U2P4Z2_9BACT</name>
<dbReference type="AlphaFoldDB" id="U2P4Z2"/>
<dbReference type="Gene3D" id="1.10.520.20">
    <property type="entry name" value="N-terminal domain of the delta subunit of the F1F0-ATP synthase"/>
    <property type="match status" value="1"/>
</dbReference>
<keyword evidence="9" id="KW-1185">Reference proteome</keyword>
<keyword evidence="7" id="KW-0139">CF(1)</keyword>
<evidence type="ECO:0000256" key="4">
    <source>
        <dbReference type="ARBA" id="ARBA00023065"/>
    </source>
</evidence>
<evidence type="ECO:0000313" key="9">
    <source>
        <dbReference type="Proteomes" id="UP000016648"/>
    </source>
</evidence>
<keyword evidence="7" id="KW-1003">Cell membrane</keyword>
<keyword evidence="5 7" id="KW-0472">Membrane</keyword>
<evidence type="ECO:0000256" key="5">
    <source>
        <dbReference type="ARBA" id="ARBA00023136"/>
    </source>
</evidence>
<evidence type="ECO:0000313" key="8">
    <source>
        <dbReference type="EMBL" id="ERK39231.1"/>
    </source>
</evidence>
<dbReference type="NCBIfam" id="TIGR01145">
    <property type="entry name" value="ATP_synt_delta"/>
    <property type="match status" value="1"/>
</dbReference>
<dbReference type="PANTHER" id="PTHR11910">
    <property type="entry name" value="ATP SYNTHASE DELTA CHAIN"/>
    <property type="match status" value="1"/>
</dbReference>
<evidence type="ECO:0000256" key="2">
    <source>
        <dbReference type="ARBA" id="ARBA00022448"/>
    </source>
</evidence>
<dbReference type="GO" id="GO:0005886">
    <property type="term" value="C:plasma membrane"/>
    <property type="evidence" value="ECO:0007669"/>
    <property type="project" value="UniProtKB-SubCell"/>
</dbReference>
<dbReference type="RefSeq" id="WP_021589774.1">
    <property type="nucleotide sequence ID" value="NZ_AWEY01000026.1"/>
</dbReference>
<evidence type="ECO:0000256" key="7">
    <source>
        <dbReference type="HAMAP-Rule" id="MF_01416"/>
    </source>
</evidence>
<keyword evidence="8" id="KW-0378">Hydrolase</keyword>
<gene>
    <name evidence="7 8" type="primary">atpH</name>
    <name evidence="8" type="ORF">HMPREF9135_1953</name>
</gene>
<dbReference type="Proteomes" id="UP000016648">
    <property type="component" value="Unassembled WGS sequence"/>
</dbReference>
<dbReference type="PATRIC" id="fig|1115809.3.peg.1445"/>
<comment type="function">
    <text evidence="7">F(1)F(0) ATP synthase produces ATP from ADP in the presence of a proton or sodium gradient. F-type ATPases consist of two structural domains, F(1) containing the extramembraneous catalytic core and F(0) containing the membrane proton channel, linked together by a central stalk and a peripheral stalk. During catalysis, ATP synthesis in the catalytic domain of F(1) is coupled via a rotary mechanism of the central stalk subunits to proton translocation.</text>
</comment>
<dbReference type="SUPFAM" id="SSF47928">
    <property type="entry name" value="N-terminal domain of the delta subunit of the F1F0-ATP synthase"/>
    <property type="match status" value="1"/>
</dbReference>
<keyword evidence="4 7" id="KW-0406">Ion transport</keyword>
<dbReference type="Pfam" id="PF00213">
    <property type="entry name" value="OSCP"/>
    <property type="match status" value="1"/>
</dbReference>
<proteinExistence type="inferred from homology"/>
<evidence type="ECO:0000256" key="6">
    <source>
        <dbReference type="ARBA" id="ARBA00023310"/>
    </source>
</evidence>
<keyword evidence="3 7" id="KW-0375">Hydrogen ion transport</keyword>
<reference evidence="8 9" key="1">
    <citation type="submission" date="2013-08" db="EMBL/GenBank/DDBJ databases">
        <authorList>
            <person name="Durkin A.S."/>
            <person name="Haft D.R."/>
            <person name="McCorrison J."/>
            <person name="Torralba M."/>
            <person name="Gillis M."/>
            <person name="Haft D.H."/>
            <person name="Methe B."/>
            <person name="Sutton G."/>
            <person name="Nelson K.E."/>
        </authorList>
    </citation>
    <scope>NUCLEOTIDE SEQUENCE [LARGE SCALE GENOMIC DNA]</scope>
    <source>
        <strain evidence="8 9">F0067</strain>
    </source>
</reference>
<dbReference type="InterPro" id="IPR000711">
    <property type="entry name" value="ATPase_OSCP/dsu"/>
</dbReference>
<dbReference type="GO" id="GO:0046933">
    <property type="term" value="F:proton-transporting ATP synthase activity, rotational mechanism"/>
    <property type="evidence" value="ECO:0007669"/>
    <property type="project" value="UniProtKB-UniRule"/>
</dbReference>
<dbReference type="EMBL" id="AWEY01000026">
    <property type="protein sequence ID" value="ERK39231.1"/>
    <property type="molecule type" value="Genomic_DNA"/>
</dbReference>
<keyword evidence="2 7" id="KW-0813">Transport</keyword>
<comment type="caution">
    <text evidence="8">The sequence shown here is derived from an EMBL/GenBank/DDBJ whole genome shotgun (WGS) entry which is preliminary data.</text>
</comment>
<dbReference type="HAMAP" id="MF_01416">
    <property type="entry name" value="ATP_synth_delta_bact"/>
    <property type="match status" value="1"/>
</dbReference>
<protein>
    <recommendedName>
        <fullName evidence="7">ATP synthase subunit delta</fullName>
    </recommendedName>
    <alternativeName>
        <fullName evidence="7">ATP synthase F(1) sector subunit delta</fullName>
    </alternativeName>
    <alternativeName>
        <fullName evidence="7">F-type ATPase subunit delta</fullName>
        <shortName evidence="7">F-ATPase subunit delta</shortName>
    </alternativeName>
</protein>
<keyword evidence="6 7" id="KW-0066">ATP synthesis</keyword>
<accession>U2P4Z2</accession>
<dbReference type="GO" id="GO:0045259">
    <property type="term" value="C:proton-transporting ATP synthase complex"/>
    <property type="evidence" value="ECO:0007669"/>
    <property type="project" value="UniProtKB-KW"/>
</dbReference>
<evidence type="ECO:0000256" key="3">
    <source>
        <dbReference type="ARBA" id="ARBA00022781"/>
    </source>
</evidence>
<dbReference type="GO" id="GO:0016787">
    <property type="term" value="F:hydrolase activity"/>
    <property type="evidence" value="ECO:0007669"/>
    <property type="project" value="UniProtKB-KW"/>
</dbReference>
<evidence type="ECO:0000256" key="1">
    <source>
        <dbReference type="ARBA" id="ARBA00004370"/>
    </source>
</evidence>
<organism evidence="8 9">
    <name type="scientific">Segatella baroniae F0067</name>
    <dbReference type="NCBI Taxonomy" id="1115809"/>
    <lineage>
        <taxon>Bacteria</taxon>
        <taxon>Pseudomonadati</taxon>
        <taxon>Bacteroidota</taxon>
        <taxon>Bacteroidia</taxon>
        <taxon>Bacteroidales</taxon>
        <taxon>Prevotellaceae</taxon>
        <taxon>Segatella</taxon>
    </lineage>
</organism>
<sequence>MDLGVISVRYARALLKAALADRQEDELYRDMQKLSQSFLEVPELRFTIDNPMLVKDKKQALLETACGPDASLLAKRFIALVLKEDRGNALQFMAASYITLYRKHKNITRGKLITATSVSLEMKNRMKRLVENKTNGSVEFNTEVDKDIIGGFILEYDTYRMDATVKSKLRRIAAELKK</sequence>
<dbReference type="PRINTS" id="PR00125">
    <property type="entry name" value="ATPASEDELTA"/>
</dbReference>
<comment type="subcellular location">
    <subcellularLocation>
        <location evidence="7">Cell membrane</location>
        <topology evidence="7">Peripheral membrane protein</topology>
    </subcellularLocation>
    <subcellularLocation>
        <location evidence="1">Membrane</location>
    </subcellularLocation>
</comment>
<dbReference type="NCBIfam" id="NF009964">
    <property type="entry name" value="PRK13429.1-3"/>
    <property type="match status" value="1"/>
</dbReference>